<name>A0A1A9UH96_GLOAU</name>
<feature type="compositionally biased region" description="Basic residues" evidence="1">
    <location>
        <begin position="101"/>
        <end position="114"/>
    </location>
</feature>
<feature type="region of interest" description="Disordered" evidence="1">
    <location>
        <begin position="273"/>
        <end position="298"/>
    </location>
</feature>
<evidence type="ECO:0008006" key="4">
    <source>
        <dbReference type="Google" id="ProtNLM"/>
    </source>
</evidence>
<feature type="region of interest" description="Disordered" evidence="1">
    <location>
        <begin position="198"/>
        <end position="224"/>
    </location>
</feature>
<dbReference type="PANTHER" id="PTHR23389">
    <property type="entry name" value="CHROMOSOME TRANSMISSION FIDELITY FACTOR 18"/>
    <property type="match status" value="1"/>
</dbReference>
<reference evidence="2" key="1">
    <citation type="submission" date="2020-05" db="UniProtKB">
        <authorList>
            <consortium name="EnsemblMetazoa"/>
        </authorList>
    </citation>
    <scope>IDENTIFICATION</scope>
    <source>
        <strain evidence="2">TTRI</strain>
    </source>
</reference>
<dbReference type="GO" id="GO:0061860">
    <property type="term" value="F:DNA clamp unloader activity"/>
    <property type="evidence" value="ECO:0007669"/>
    <property type="project" value="TreeGrafter"/>
</dbReference>
<dbReference type="STRING" id="7395.A0A1A9UH96"/>
<organism evidence="2 3">
    <name type="scientific">Glossina austeni</name>
    <name type="common">Savannah tsetse fly</name>
    <dbReference type="NCBI Taxonomy" id="7395"/>
    <lineage>
        <taxon>Eukaryota</taxon>
        <taxon>Metazoa</taxon>
        <taxon>Ecdysozoa</taxon>
        <taxon>Arthropoda</taxon>
        <taxon>Hexapoda</taxon>
        <taxon>Insecta</taxon>
        <taxon>Pterygota</taxon>
        <taxon>Neoptera</taxon>
        <taxon>Endopterygota</taxon>
        <taxon>Diptera</taxon>
        <taxon>Brachycera</taxon>
        <taxon>Muscomorpha</taxon>
        <taxon>Hippoboscoidea</taxon>
        <taxon>Glossinidae</taxon>
        <taxon>Glossina</taxon>
    </lineage>
</organism>
<dbReference type="PANTHER" id="PTHR23389:SF21">
    <property type="entry name" value="ATPASE FAMILY AAA DOMAIN-CONTAINING PROTEIN 5"/>
    <property type="match status" value="1"/>
</dbReference>
<sequence length="1303" mass="148062">MNTDVNPTCTVESNACQPDGKPTTNSEVNFATTPEVSSNSSCLRVDSKMILQNMEEVLHTVKKQHREKHRRKKEQKKLTLMEASTATQLIVTQNSMSKVEKSKHKHRHKERVKIKKTPLREGCSQENINVSLQSPNGNGTILQHFQRSPKKSFASGISEKNNGNEIVEILTEDESSEKCETSEENMRVTNAFDVMMNARNKSSGSNSPGKEQKSPDVVNEEDSEFNVKRKRKLQECAERKGSVKRRMEEEGREIYVEEQLDARAKRFKEMLINGGKNPTASTAVKSEESKSLKRIGRPRKKHRVSVDFNESLDYSTSKIDTESIEYLAKLNSPTKKANGLLGYFPKKELPNVKTTKVGDALCTETRGRKRKSSLVKTDSPSDTLVKDTATLDTPSGRPRRSCASKSRYDYYLEKSPKATPRTQKYNAYNDMMNEFANDANDATNDKEEESNNIIILDDTILEQFDADAGAPQTTPKKLAPLFVRSLPKPYINRETLKARQAFLHSGVPEILRLEQEKQKQCEQNYEGAVELFPKISHIQQLPQEMLIKEDSTLMTRIKLQSEVQLSHILHSTQRNRTQLFTRRSFGSNLTDCIVKGFQVKALKSFSINAGFNPLPILVNKREIVKSWKAEFEPFRTYKCYNQMREKYRYFSAIDTAQDTEQVTESFMVTRHARRPLLDTKTKLISDEECCPPTAAPNGELLFSEKYKPLLLEQVLVNLSPVKQLKDFLSYWTNGSVNGRNHQSSDSFDFMDLNDSYLSQQKLCGNTVVLLGPLSSGKTSAVFTLANEMNFNVLEINAGMKRTGKRLIQDLQEATQSHQIRKDSIGVANCPGQNLLKISLNGLKSKVSNKRKSSNSASMKLTTTSDSNFGDPAANTTRKSLILIEDADVVFEQTDSGFTDAIYTLAASSKRPVIIIASDPNCTHLQKLMQQNTIHFKPPNVLNITKFLAILSLIENCPVRRNDLISLYLYNQFDLRRTLLELQFFIQSGGDRRQLKSLPTNENSEKRRIKVDSGNFSYFASPRKRQFSIEQETGSIAAVNAMPDFEEIHSNSEIQDSTIYTHCSLFEFYAARQNSKCLIPCPVDFHLLSENLTDILRASKKLQDLGTWTKDNNSKTVKRKSRSPKKQWLNSATQTSNFVTPLDNLCRFYENLSISSLSNTQAISKHCMLNGSERQMKSEVRVVDRLVPPLSEDISHFLLEQAISINLDAQSCPYNLFVPRKSSCSLCEELGPDQFRNIRARYLDYEPSLRSICRSEKLRASAERRSTRFYHYLRNYTVNVSNFSNAHFEKACDVFQDAARETEK</sequence>
<accession>A0A1A9UH96</accession>
<feature type="compositionally biased region" description="Polar residues" evidence="1">
    <location>
        <begin position="860"/>
        <end position="869"/>
    </location>
</feature>
<evidence type="ECO:0000313" key="2">
    <source>
        <dbReference type="EnsemblMetazoa" id="GAUT004832-PA"/>
    </source>
</evidence>
<feature type="region of interest" description="Disordered" evidence="1">
    <location>
        <begin position="94"/>
        <end position="114"/>
    </location>
</feature>
<proteinExistence type="predicted"/>
<feature type="region of interest" description="Disordered" evidence="1">
    <location>
        <begin position="846"/>
        <end position="869"/>
    </location>
</feature>
<dbReference type="GO" id="GO:0003677">
    <property type="term" value="F:DNA binding"/>
    <property type="evidence" value="ECO:0007669"/>
    <property type="project" value="TreeGrafter"/>
</dbReference>
<feature type="region of interest" description="Disordered" evidence="1">
    <location>
        <begin position="1"/>
        <end position="25"/>
    </location>
</feature>
<dbReference type="VEuPathDB" id="VectorBase:GAUT004832"/>
<dbReference type="Gene3D" id="3.40.50.300">
    <property type="entry name" value="P-loop containing nucleotide triphosphate hydrolases"/>
    <property type="match status" value="1"/>
</dbReference>
<dbReference type="Proteomes" id="UP000078200">
    <property type="component" value="Unassembled WGS sequence"/>
</dbReference>
<protein>
    <recommendedName>
        <fullName evidence="4">ATPase family AAA domain-containing protein 5</fullName>
    </recommendedName>
</protein>
<evidence type="ECO:0000313" key="3">
    <source>
        <dbReference type="Proteomes" id="UP000078200"/>
    </source>
</evidence>
<keyword evidence="3" id="KW-1185">Reference proteome</keyword>
<dbReference type="EnsemblMetazoa" id="GAUT004832-RA">
    <property type="protein sequence ID" value="GAUT004832-PA"/>
    <property type="gene ID" value="GAUT004832"/>
</dbReference>
<dbReference type="InterPro" id="IPR027417">
    <property type="entry name" value="P-loop_NTPase"/>
</dbReference>
<dbReference type="GO" id="GO:0005634">
    <property type="term" value="C:nucleus"/>
    <property type="evidence" value="ECO:0007669"/>
    <property type="project" value="TreeGrafter"/>
</dbReference>
<evidence type="ECO:0000256" key="1">
    <source>
        <dbReference type="SAM" id="MobiDB-lite"/>
    </source>
</evidence>
<dbReference type="SUPFAM" id="SSF52540">
    <property type="entry name" value="P-loop containing nucleoside triphosphate hydrolases"/>
    <property type="match status" value="1"/>
</dbReference>
<feature type="compositionally biased region" description="Polar residues" evidence="1">
    <location>
        <begin position="199"/>
        <end position="209"/>
    </location>
</feature>
<feature type="region of interest" description="Disordered" evidence="1">
    <location>
        <begin position="366"/>
        <end position="406"/>
    </location>
</feature>